<keyword evidence="2" id="KW-1185">Reference proteome</keyword>
<accession>A0ACC0XV71</accession>
<comment type="caution">
    <text evidence="1">The sequence shown here is derived from an EMBL/GenBank/DDBJ whole genome shotgun (WGS) entry which is preliminary data.</text>
</comment>
<sequence>MNSNRHVASRIQDVNVADEPSTKKVIQEPVERKGLTVTTRRHNPRRSTDSTHAYVRQGSAADREACNLAPMAELQRAISTSDAVKQFPS</sequence>
<evidence type="ECO:0000313" key="1">
    <source>
        <dbReference type="EMBL" id="KAJ0025376.1"/>
    </source>
</evidence>
<organism evidence="1 2">
    <name type="scientific">Pistacia integerrima</name>
    <dbReference type="NCBI Taxonomy" id="434235"/>
    <lineage>
        <taxon>Eukaryota</taxon>
        <taxon>Viridiplantae</taxon>
        <taxon>Streptophyta</taxon>
        <taxon>Embryophyta</taxon>
        <taxon>Tracheophyta</taxon>
        <taxon>Spermatophyta</taxon>
        <taxon>Magnoliopsida</taxon>
        <taxon>eudicotyledons</taxon>
        <taxon>Gunneridae</taxon>
        <taxon>Pentapetalae</taxon>
        <taxon>rosids</taxon>
        <taxon>malvids</taxon>
        <taxon>Sapindales</taxon>
        <taxon>Anacardiaceae</taxon>
        <taxon>Pistacia</taxon>
    </lineage>
</organism>
<protein>
    <submittedName>
        <fullName evidence="1">Uncharacterized protein</fullName>
    </submittedName>
</protein>
<evidence type="ECO:0000313" key="2">
    <source>
        <dbReference type="Proteomes" id="UP001163603"/>
    </source>
</evidence>
<gene>
    <name evidence="1" type="ORF">Pint_08603</name>
</gene>
<dbReference type="Proteomes" id="UP001163603">
    <property type="component" value="Chromosome 10"/>
</dbReference>
<reference evidence="2" key="1">
    <citation type="journal article" date="2023" name="G3 (Bethesda)">
        <title>Genome assembly and association tests identify interacting loci associated with vigor, precocity, and sex in interspecific pistachio rootstocks.</title>
        <authorList>
            <person name="Palmer W."/>
            <person name="Jacygrad E."/>
            <person name="Sagayaradj S."/>
            <person name="Cavanaugh K."/>
            <person name="Han R."/>
            <person name="Bertier L."/>
            <person name="Beede B."/>
            <person name="Kafkas S."/>
            <person name="Golino D."/>
            <person name="Preece J."/>
            <person name="Michelmore R."/>
        </authorList>
    </citation>
    <scope>NUCLEOTIDE SEQUENCE [LARGE SCALE GENOMIC DNA]</scope>
</reference>
<name>A0ACC0XV71_9ROSI</name>
<dbReference type="EMBL" id="CM047745">
    <property type="protein sequence ID" value="KAJ0025376.1"/>
    <property type="molecule type" value="Genomic_DNA"/>
</dbReference>
<proteinExistence type="predicted"/>